<feature type="region of interest" description="Disordered" evidence="1">
    <location>
        <begin position="115"/>
        <end position="177"/>
    </location>
</feature>
<comment type="caution">
    <text evidence="2">The sequence shown here is derived from an EMBL/GenBank/DDBJ whole genome shotgun (WGS) entry which is preliminary data.</text>
</comment>
<keyword evidence="3" id="KW-1185">Reference proteome</keyword>
<accession>A0AAD6TGJ6</accession>
<reference evidence="2" key="1">
    <citation type="submission" date="2023-03" db="EMBL/GenBank/DDBJ databases">
        <title>Massive genome expansion in bonnet fungi (Mycena s.s.) driven by repeated elements and novel gene families across ecological guilds.</title>
        <authorList>
            <consortium name="Lawrence Berkeley National Laboratory"/>
            <person name="Harder C.B."/>
            <person name="Miyauchi S."/>
            <person name="Viragh M."/>
            <person name="Kuo A."/>
            <person name="Thoen E."/>
            <person name="Andreopoulos B."/>
            <person name="Lu D."/>
            <person name="Skrede I."/>
            <person name="Drula E."/>
            <person name="Henrissat B."/>
            <person name="Morin E."/>
            <person name="Kohler A."/>
            <person name="Barry K."/>
            <person name="LaButti K."/>
            <person name="Morin E."/>
            <person name="Salamov A."/>
            <person name="Lipzen A."/>
            <person name="Mereny Z."/>
            <person name="Hegedus B."/>
            <person name="Baldrian P."/>
            <person name="Stursova M."/>
            <person name="Weitz H."/>
            <person name="Taylor A."/>
            <person name="Grigoriev I.V."/>
            <person name="Nagy L.G."/>
            <person name="Martin F."/>
            <person name="Kauserud H."/>
        </authorList>
    </citation>
    <scope>NUCLEOTIDE SEQUENCE</scope>
    <source>
        <strain evidence="2">CBHHK200</strain>
    </source>
</reference>
<evidence type="ECO:0000313" key="3">
    <source>
        <dbReference type="Proteomes" id="UP001218188"/>
    </source>
</evidence>
<evidence type="ECO:0000313" key="2">
    <source>
        <dbReference type="EMBL" id="KAJ7046189.1"/>
    </source>
</evidence>
<name>A0AAD6TGJ6_9AGAR</name>
<protein>
    <submittedName>
        <fullName evidence="2">Uncharacterized protein</fullName>
    </submittedName>
</protein>
<proteinExistence type="predicted"/>
<sequence length="177" mass="19380">MTPTVSARELRVLFDAVVENMGQDALCGAIQPKPLMEDLTFPPVMLGWAAKDYGVSEFDVKRAAKGLWLAVNLAKEEGATASDIHDEVRRIQGRQPQADQDRVDRAWSAMKRAANGGRPWQGTPPPFHANPGKNIGTDARASCGTESGPKRKDKFVQRKAAKAALSRAKREKRATDE</sequence>
<organism evidence="2 3">
    <name type="scientific">Mycena alexandri</name>
    <dbReference type="NCBI Taxonomy" id="1745969"/>
    <lineage>
        <taxon>Eukaryota</taxon>
        <taxon>Fungi</taxon>
        <taxon>Dikarya</taxon>
        <taxon>Basidiomycota</taxon>
        <taxon>Agaricomycotina</taxon>
        <taxon>Agaricomycetes</taxon>
        <taxon>Agaricomycetidae</taxon>
        <taxon>Agaricales</taxon>
        <taxon>Marasmiineae</taxon>
        <taxon>Mycenaceae</taxon>
        <taxon>Mycena</taxon>
    </lineage>
</organism>
<evidence type="ECO:0000256" key="1">
    <source>
        <dbReference type="SAM" id="MobiDB-lite"/>
    </source>
</evidence>
<dbReference type="AlphaFoldDB" id="A0AAD6TGJ6"/>
<dbReference type="EMBL" id="JARJCM010000003">
    <property type="protein sequence ID" value="KAJ7046189.1"/>
    <property type="molecule type" value="Genomic_DNA"/>
</dbReference>
<dbReference type="Proteomes" id="UP001218188">
    <property type="component" value="Unassembled WGS sequence"/>
</dbReference>
<gene>
    <name evidence="2" type="ORF">C8F04DRAFT_1063634</name>
</gene>
<feature type="compositionally biased region" description="Basic residues" evidence="1">
    <location>
        <begin position="157"/>
        <end position="177"/>
    </location>
</feature>